<dbReference type="Proteomes" id="UP001391051">
    <property type="component" value="Unassembled WGS sequence"/>
</dbReference>
<name>A0ABR1QL98_9PEZI</name>
<dbReference type="EMBL" id="JAQQWE010000003">
    <property type="protein sequence ID" value="KAK7959113.1"/>
    <property type="molecule type" value="Genomic_DNA"/>
</dbReference>
<dbReference type="GeneID" id="92073251"/>
<reference evidence="1 2" key="1">
    <citation type="submission" date="2023-01" db="EMBL/GenBank/DDBJ databases">
        <title>Analysis of 21 Apiospora genomes using comparative genomics revels a genus with tremendous synthesis potential of carbohydrate active enzymes and secondary metabolites.</title>
        <authorList>
            <person name="Sorensen T."/>
        </authorList>
    </citation>
    <scope>NUCLEOTIDE SEQUENCE [LARGE SCALE GENOMIC DNA]</scope>
    <source>
        <strain evidence="1 2">CBS 24483</strain>
    </source>
</reference>
<accession>A0ABR1QL98</accession>
<evidence type="ECO:0000313" key="2">
    <source>
        <dbReference type="Proteomes" id="UP001391051"/>
    </source>
</evidence>
<dbReference type="RefSeq" id="XP_066702816.1">
    <property type="nucleotide sequence ID" value="XM_066840189.1"/>
</dbReference>
<organism evidence="1 2">
    <name type="scientific">Apiospora aurea</name>
    <dbReference type="NCBI Taxonomy" id="335848"/>
    <lineage>
        <taxon>Eukaryota</taxon>
        <taxon>Fungi</taxon>
        <taxon>Dikarya</taxon>
        <taxon>Ascomycota</taxon>
        <taxon>Pezizomycotina</taxon>
        <taxon>Sordariomycetes</taxon>
        <taxon>Xylariomycetidae</taxon>
        <taxon>Amphisphaeriales</taxon>
        <taxon>Apiosporaceae</taxon>
        <taxon>Apiospora</taxon>
    </lineage>
</organism>
<evidence type="ECO:0008006" key="3">
    <source>
        <dbReference type="Google" id="ProtNLM"/>
    </source>
</evidence>
<comment type="caution">
    <text evidence="1">The sequence shown here is derived from an EMBL/GenBank/DDBJ whole genome shotgun (WGS) entry which is preliminary data.</text>
</comment>
<gene>
    <name evidence="1" type="ORF">PG986_003967</name>
</gene>
<protein>
    <recommendedName>
        <fullName evidence="3">F-box domain-containing protein</fullName>
    </recommendedName>
</protein>
<proteinExistence type="predicted"/>
<keyword evidence="2" id="KW-1185">Reference proteome</keyword>
<sequence length="124" mass="14046">MANFTTLPPELALMIEEHLEHPFLHNGNALATTCKKMWNKIGGTDVYKRAAKAECDLTLQTTERLQFMAMNISSWYAKEDGMDHVTWVREVARKGMGPRTPGGVVHAFKRDMHESLREITGSGW</sequence>
<evidence type="ECO:0000313" key="1">
    <source>
        <dbReference type="EMBL" id="KAK7959113.1"/>
    </source>
</evidence>